<protein>
    <recommendedName>
        <fullName evidence="2">Reverse transcriptase domain-containing protein</fullName>
    </recommendedName>
</protein>
<reference evidence="3" key="1">
    <citation type="submission" date="2022-08" db="UniProtKB">
        <authorList>
            <consortium name="EnsemblMetazoa"/>
        </authorList>
    </citation>
    <scope>IDENTIFICATION</scope>
    <source>
        <strain evidence="3">05x7-T-G4-1.051#20</strain>
    </source>
</reference>
<evidence type="ECO:0000259" key="2">
    <source>
        <dbReference type="Pfam" id="PF00078"/>
    </source>
</evidence>
<dbReference type="AlphaFoldDB" id="A0A8W8IAB8"/>
<evidence type="ECO:0000256" key="1">
    <source>
        <dbReference type="SAM" id="MobiDB-lite"/>
    </source>
</evidence>
<dbReference type="PANTHER" id="PTHR33050">
    <property type="entry name" value="REVERSE TRANSCRIPTASE DOMAIN-CONTAINING PROTEIN"/>
    <property type="match status" value="1"/>
</dbReference>
<organism evidence="3 4">
    <name type="scientific">Magallana gigas</name>
    <name type="common">Pacific oyster</name>
    <name type="synonym">Crassostrea gigas</name>
    <dbReference type="NCBI Taxonomy" id="29159"/>
    <lineage>
        <taxon>Eukaryota</taxon>
        <taxon>Metazoa</taxon>
        <taxon>Spiralia</taxon>
        <taxon>Lophotrochozoa</taxon>
        <taxon>Mollusca</taxon>
        <taxon>Bivalvia</taxon>
        <taxon>Autobranchia</taxon>
        <taxon>Pteriomorphia</taxon>
        <taxon>Ostreida</taxon>
        <taxon>Ostreoidea</taxon>
        <taxon>Ostreidae</taxon>
        <taxon>Magallana</taxon>
    </lineage>
</organism>
<dbReference type="Gene3D" id="3.10.180.10">
    <property type="entry name" value="2,3-Dihydroxybiphenyl 1,2-Dioxygenase, domain 1"/>
    <property type="match status" value="1"/>
</dbReference>
<name>A0A8W8IAB8_MAGGI</name>
<sequence length="694" mass="77992">MAGTGGQPEGQYLQDPELGHLSATTADLEQGPTSNSKKATDKDQDSNGGKRRKLQDSITEVKDKDGTQIQQVKDKIKVLCTQSQPSEALILLSLDELSSDEPSSIFLENSISCRDHKEFVDQILYEKIRIGAIRVLGKIGECDMPRVVMPLLVEPSQPRLCLDGRFRGMDGNVMKSQTMNTLSENSQTYFGIEFGGFIMVYTVLAFGWKASPYVYQTVGMTITSYLRKLNVITTQYIDDRLMIANPSEGTTDLEAKEHCFRVIYALLQILTRLGYTISLEKSFLEPQQCVRFLGFLVDSVKLAYILAEDKKFKFRELRESILAGREVSIRTLQRFAGKCVLMGFTIPGAKLYCREVNNAISCGVKNSKRIVIGDELREEFKYWRFLDSWKGYAKWRLESHKQVNISTDASGYKYGAVVCFQGEKVELGDFWETNDSRPIHLKEAEAVLQVLKSIEEVIRDSRVDLLVDNVAVLSVWNNQGGRDRSLNNITKQIFQLVTSCNCDLHMQYVSSDLNEADSPSRSLSYSDACLNIGSWQCVERQFGPHSMDLMAIDSNVMKCSGGSCECPRRLAAGTVSVFKESGRSKFWDEKSDTGQMMNHVGWYGEGTAEYYSRLPALVESDYIADHGVYTVFVELGETKIEGRKVDNINEAMKDIKSKRIRLLSEESKIGANGKPVVCLHPKDCNGVLVELEQV</sequence>
<dbReference type="Pfam" id="PF00078">
    <property type="entry name" value="RVT_1"/>
    <property type="match status" value="1"/>
</dbReference>
<dbReference type="InterPro" id="IPR043128">
    <property type="entry name" value="Rev_trsase/Diguanyl_cyclase"/>
</dbReference>
<evidence type="ECO:0000313" key="3">
    <source>
        <dbReference type="EnsemblMetazoa" id="G13286.1:cds"/>
    </source>
</evidence>
<dbReference type="Gene3D" id="3.30.70.270">
    <property type="match status" value="1"/>
</dbReference>
<feature type="region of interest" description="Disordered" evidence="1">
    <location>
        <begin position="1"/>
        <end position="65"/>
    </location>
</feature>
<dbReference type="CDD" id="cd09275">
    <property type="entry name" value="RNase_HI_RT_DIRS1"/>
    <property type="match status" value="1"/>
</dbReference>
<dbReference type="SUPFAM" id="SSF56672">
    <property type="entry name" value="DNA/RNA polymerases"/>
    <property type="match status" value="1"/>
</dbReference>
<dbReference type="InterPro" id="IPR052055">
    <property type="entry name" value="Hepadnavirus_pol/RT"/>
</dbReference>
<dbReference type="Proteomes" id="UP000005408">
    <property type="component" value="Unassembled WGS sequence"/>
</dbReference>
<dbReference type="PANTHER" id="PTHR33050:SF7">
    <property type="entry name" value="RIBONUCLEASE H"/>
    <property type="match status" value="1"/>
</dbReference>
<accession>A0A8W8IAB8</accession>
<feature type="compositionally biased region" description="Polar residues" evidence="1">
    <location>
        <begin position="22"/>
        <end position="37"/>
    </location>
</feature>
<evidence type="ECO:0000313" key="4">
    <source>
        <dbReference type="Proteomes" id="UP000005408"/>
    </source>
</evidence>
<dbReference type="EnsemblMetazoa" id="G13286.1">
    <property type="protein sequence ID" value="G13286.1:cds"/>
    <property type="gene ID" value="G13286"/>
</dbReference>
<dbReference type="InterPro" id="IPR043502">
    <property type="entry name" value="DNA/RNA_pol_sf"/>
</dbReference>
<proteinExistence type="predicted"/>
<dbReference type="InterPro" id="IPR029068">
    <property type="entry name" value="Glyas_Bleomycin-R_OHBP_Dase"/>
</dbReference>
<dbReference type="InterPro" id="IPR000477">
    <property type="entry name" value="RT_dom"/>
</dbReference>
<feature type="domain" description="Reverse transcriptase" evidence="2">
    <location>
        <begin position="196"/>
        <end position="295"/>
    </location>
</feature>
<keyword evidence="4" id="KW-1185">Reference proteome</keyword>